<dbReference type="Proteomes" id="UP001287356">
    <property type="component" value="Unassembled WGS sequence"/>
</dbReference>
<evidence type="ECO:0008006" key="4">
    <source>
        <dbReference type="Google" id="ProtNLM"/>
    </source>
</evidence>
<dbReference type="PANTHER" id="PTHR36848">
    <property type="entry name" value="DNA-BINDING PROTEIN (PUTATIVE SECRETED PROTEIN)-RELATED"/>
    <property type="match status" value="1"/>
</dbReference>
<reference evidence="2" key="1">
    <citation type="journal article" date="2023" name="Mol. Phylogenet. Evol.">
        <title>Genome-scale phylogeny and comparative genomics of the fungal order Sordariales.</title>
        <authorList>
            <person name="Hensen N."/>
            <person name="Bonometti L."/>
            <person name="Westerberg I."/>
            <person name="Brannstrom I.O."/>
            <person name="Guillou S."/>
            <person name="Cros-Aarteil S."/>
            <person name="Calhoun S."/>
            <person name="Haridas S."/>
            <person name="Kuo A."/>
            <person name="Mondo S."/>
            <person name="Pangilinan J."/>
            <person name="Riley R."/>
            <person name="LaButti K."/>
            <person name="Andreopoulos B."/>
            <person name="Lipzen A."/>
            <person name="Chen C."/>
            <person name="Yan M."/>
            <person name="Daum C."/>
            <person name="Ng V."/>
            <person name="Clum A."/>
            <person name="Steindorff A."/>
            <person name="Ohm R.A."/>
            <person name="Martin F."/>
            <person name="Silar P."/>
            <person name="Natvig D.O."/>
            <person name="Lalanne C."/>
            <person name="Gautier V."/>
            <person name="Ament-Velasquez S.L."/>
            <person name="Kruys A."/>
            <person name="Hutchinson M.I."/>
            <person name="Powell A.J."/>
            <person name="Barry K."/>
            <person name="Miller A.N."/>
            <person name="Grigoriev I.V."/>
            <person name="Debuchy R."/>
            <person name="Gladieux P."/>
            <person name="Hiltunen Thoren M."/>
            <person name="Johannesson H."/>
        </authorList>
    </citation>
    <scope>NUCLEOTIDE SEQUENCE</scope>
    <source>
        <strain evidence="2">CBS 958.72</strain>
    </source>
</reference>
<keyword evidence="3" id="KW-1185">Reference proteome</keyword>
<evidence type="ECO:0000313" key="2">
    <source>
        <dbReference type="EMBL" id="KAK3382171.1"/>
    </source>
</evidence>
<evidence type="ECO:0000256" key="1">
    <source>
        <dbReference type="SAM" id="SignalP"/>
    </source>
</evidence>
<dbReference type="InterPro" id="IPR053161">
    <property type="entry name" value="Ulvan_degrading_GH"/>
</dbReference>
<feature type="chain" id="PRO_5041988812" description="Secreted protein" evidence="1">
    <location>
        <begin position="26"/>
        <end position="1033"/>
    </location>
</feature>
<sequence length="1033" mass="110704">MLPQLSRLLLSTAVYSLTILTTAQASNNATSIPLPSFGSPPASSRPKFRYWLPDASVAASAVQSDIAAVADVSGGGVEFLGFYNYGFGPLSTDWSVYGFGTPAFKAILKAALNTSAERDLVLDIAVGPATGSGVPAVPQTEGLAMELVYGAKTVRPSEKVGTLPAPALQFNHQPLNGWVHEPENWGPSQLVAAVAAQVVRRTRGGGSAEQVVLSEGSVVDITSLTTPSGVVNWTPPASPAGQQWVVLAFYQQFSNERSCTTTAGASTWIGNGSWVVDHFSAAGAKKATDFWDQHLLDDPEIDGLLDKVGMYSWEDSMEMMAPLWWTSDFLARFEKGRGYSAIKSLPVFFQAKNLWNSYGEPYDTSYSFDGQPSDGGKYAEDYRTTLNEGYQDFLRQYQKWASARGMEHSAQPAYNMPLDMSSTVPLVGAPELESLGFGESIESYRQFTGPAHLFGRTPISTEIGAERGGAYAQTVPGLLNLFRDSFAAGVNTLVVHGFAYGGPYPGTTWPGYTPFQYEFCEMWGPRQPAWRHLNDSLLYAARNSEVLKTGVPKVDLVFYQWKHPWTSRPIYSKSDLNGAGYTYEYLGPENLASTDAPVKNGIFAPDGPGYKAIVLYGQTKITPSASAALLRFAQAGLPIFVVGPAPNTTIGANGQGTVAQNMAKLIGGSFPSVKAVSVQAFGPGILQDAGVLPRVTAEALDGANNATQIYTHWRSRTDGNGRLELAYLLNRGPATTFSIAFAVSEKAVPFVLDAWTGEQTRLLTYLRTSDGIRARLSLAQQQSAILAFVTPSGDGVDGDSVPLYVVSRSPNVERLSTDKDGRIEGLVSDGAEASVLLSDNREIDIPALAGANSPSLPATTLGPWNLTVESFAATASLSTSSVSANKTAIKVASALASLVPWTRIAGLERASGVGRYRTTFTLPPRPSNDTELAYTLHFTGRVLNTIRVRVNGVLVPAIDVAAPGDGRDITGLTNEVEVEVASTLFNAVKARMGDLRSIGLPVHVPHDYDQVPYSEFGLLGEVVVRTWRKVALS</sequence>
<gene>
    <name evidence="2" type="ORF">B0T24DRAFT_564133</name>
</gene>
<organism evidence="2 3">
    <name type="scientific">Lasiosphaeria ovina</name>
    <dbReference type="NCBI Taxonomy" id="92902"/>
    <lineage>
        <taxon>Eukaryota</taxon>
        <taxon>Fungi</taxon>
        <taxon>Dikarya</taxon>
        <taxon>Ascomycota</taxon>
        <taxon>Pezizomycotina</taxon>
        <taxon>Sordariomycetes</taxon>
        <taxon>Sordariomycetidae</taxon>
        <taxon>Sordariales</taxon>
        <taxon>Lasiosphaeriaceae</taxon>
        <taxon>Lasiosphaeria</taxon>
    </lineage>
</organism>
<keyword evidence="1" id="KW-0732">Signal</keyword>
<evidence type="ECO:0000313" key="3">
    <source>
        <dbReference type="Proteomes" id="UP001287356"/>
    </source>
</evidence>
<dbReference type="EMBL" id="JAULSN010000001">
    <property type="protein sequence ID" value="KAK3382171.1"/>
    <property type="molecule type" value="Genomic_DNA"/>
</dbReference>
<feature type="signal peptide" evidence="1">
    <location>
        <begin position="1"/>
        <end position="25"/>
    </location>
</feature>
<protein>
    <recommendedName>
        <fullName evidence="4">Secreted protein</fullName>
    </recommendedName>
</protein>
<dbReference type="InterPro" id="IPR008979">
    <property type="entry name" value="Galactose-bd-like_sf"/>
</dbReference>
<name>A0AAE0NII3_9PEZI</name>
<accession>A0AAE0NII3</accession>
<dbReference type="Pfam" id="PF17132">
    <property type="entry name" value="Glyco_hydro_106"/>
    <property type="match status" value="1"/>
</dbReference>
<dbReference type="AlphaFoldDB" id="A0AAE0NII3"/>
<dbReference type="PANTHER" id="PTHR36848:SF2">
    <property type="entry name" value="SECRETED PROTEIN"/>
    <property type="match status" value="1"/>
</dbReference>
<reference evidence="2" key="2">
    <citation type="submission" date="2023-06" db="EMBL/GenBank/DDBJ databases">
        <authorList>
            <consortium name="Lawrence Berkeley National Laboratory"/>
            <person name="Haridas S."/>
            <person name="Hensen N."/>
            <person name="Bonometti L."/>
            <person name="Westerberg I."/>
            <person name="Brannstrom I.O."/>
            <person name="Guillou S."/>
            <person name="Cros-Aarteil S."/>
            <person name="Calhoun S."/>
            <person name="Kuo A."/>
            <person name="Mondo S."/>
            <person name="Pangilinan J."/>
            <person name="Riley R."/>
            <person name="Labutti K."/>
            <person name="Andreopoulos B."/>
            <person name="Lipzen A."/>
            <person name="Chen C."/>
            <person name="Yanf M."/>
            <person name="Daum C."/>
            <person name="Ng V."/>
            <person name="Clum A."/>
            <person name="Steindorff A."/>
            <person name="Ohm R."/>
            <person name="Martin F."/>
            <person name="Silar P."/>
            <person name="Natvig D."/>
            <person name="Lalanne C."/>
            <person name="Gautier V."/>
            <person name="Ament-Velasquez S.L."/>
            <person name="Kruys A."/>
            <person name="Hutchinson M.I."/>
            <person name="Powell A.J."/>
            <person name="Barry K."/>
            <person name="Miller A.N."/>
            <person name="Grigoriev I.V."/>
            <person name="Debuchy R."/>
            <person name="Gladieux P."/>
            <person name="Thoren M.H."/>
            <person name="Johannesson H."/>
        </authorList>
    </citation>
    <scope>NUCLEOTIDE SEQUENCE</scope>
    <source>
        <strain evidence="2">CBS 958.72</strain>
    </source>
</reference>
<dbReference type="SUPFAM" id="SSF49785">
    <property type="entry name" value="Galactose-binding domain-like"/>
    <property type="match status" value="1"/>
</dbReference>
<proteinExistence type="predicted"/>
<comment type="caution">
    <text evidence="2">The sequence shown here is derived from an EMBL/GenBank/DDBJ whole genome shotgun (WGS) entry which is preliminary data.</text>
</comment>